<feature type="region of interest" description="Disordered" evidence="2">
    <location>
        <begin position="1"/>
        <end position="20"/>
    </location>
</feature>
<dbReference type="EMBL" id="KZ679265">
    <property type="protein sequence ID" value="PTB38581.1"/>
    <property type="molecule type" value="Genomic_DNA"/>
</dbReference>
<comment type="similarity">
    <text evidence="1">Belongs to the secreted LysM effector family.</text>
</comment>
<dbReference type="Pfam" id="PF01476">
    <property type="entry name" value="LysM"/>
    <property type="match status" value="1"/>
</dbReference>
<accession>A0A2T3Z1A3</accession>
<gene>
    <name evidence="5" type="ORF">M441DRAFT_59846</name>
</gene>
<feature type="compositionally biased region" description="Acidic residues" evidence="2">
    <location>
        <begin position="60"/>
        <end position="70"/>
    </location>
</feature>
<dbReference type="InterPro" id="IPR018392">
    <property type="entry name" value="LysM"/>
</dbReference>
<dbReference type="STRING" id="1042311.A0A2T3Z1A3"/>
<keyword evidence="3" id="KW-1133">Transmembrane helix</keyword>
<dbReference type="Gene3D" id="3.10.350.10">
    <property type="entry name" value="LysM domain"/>
    <property type="match status" value="1"/>
</dbReference>
<feature type="domain" description="LysM" evidence="4">
    <location>
        <begin position="125"/>
        <end position="169"/>
    </location>
</feature>
<dbReference type="SUPFAM" id="SSF54106">
    <property type="entry name" value="LysM domain"/>
    <property type="match status" value="1"/>
</dbReference>
<dbReference type="PROSITE" id="PS51782">
    <property type="entry name" value="LYSM"/>
    <property type="match status" value="1"/>
</dbReference>
<evidence type="ECO:0000313" key="6">
    <source>
        <dbReference type="Proteomes" id="UP000240493"/>
    </source>
</evidence>
<reference evidence="5 6" key="1">
    <citation type="submission" date="2016-07" db="EMBL/GenBank/DDBJ databases">
        <title>Multiple horizontal gene transfer events from other fungi enriched the ability of initially mycotrophic Trichoderma (Ascomycota) to feed on dead plant biomass.</title>
        <authorList>
            <consortium name="DOE Joint Genome Institute"/>
            <person name="Aerts A."/>
            <person name="Atanasova L."/>
            <person name="Chenthamara K."/>
            <person name="Zhang J."/>
            <person name="Grujic M."/>
            <person name="Henrissat B."/>
            <person name="Kuo A."/>
            <person name="Salamov A."/>
            <person name="Lipzen A."/>
            <person name="Labutti K."/>
            <person name="Barry K."/>
            <person name="Miao Y."/>
            <person name="Rahimi M.J."/>
            <person name="Shen Q."/>
            <person name="Grigoriev I.V."/>
            <person name="Kubicek C.P."/>
            <person name="Druzhinina I.S."/>
        </authorList>
    </citation>
    <scope>NUCLEOTIDE SEQUENCE [LARGE SCALE GENOMIC DNA]</scope>
    <source>
        <strain evidence="5 6">CBS 433.97</strain>
    </source>
</reference>
<feature type="transmembrane region" description="Helical" evidence="3">
    <location>
        <begin position="91"/>
        <end position="110"/>
    </location>
</feature>
<protein>
    <submittedName>
        <fullName evidence="5">Carbohydrate-binding module family 50 protein</fullName>
    </submittedName>
</protein>
<keyword evidence="3" id="KW-0812">Transmembrane</keyword>
<evidence type="ECO:0000259" key="4">
    <source>
        <dbReference type="PROSITE" id="PS51782"/>
    </source>
</evidence>
<name>A0A2T3Z1A3_TRIA4</name>
<feature type="region of interest" description="Disordered" evidence="2">
    <location>
        <begin position="35"/>
        <end position="71"/>
    </location>
</feature>
<dbReference type="OrthoDB" id="2107166at2759"/>
<proteinExistence type="inferred from homology"/>
<keyword evidence="6" id="KW-1185">Reference proteome</keyword>
<dbReference type="SMART" id="SM00257">
    <property type="entry name" value="LysM"/>
    <property type="match status" value="1"/>
</dbReference>
<evidence type="ECO:0000313" key="5">
    <source>
        <dbReference type="EMBL" id="PTB38581.1"/>
    </source>
</evidence>
<dbReference type="CDD" id="cd00118">
    <property type="entry name" value="LysM"/>
    <property type="match status" value="1"/>
</dbReference>
<evidence type="ECO:0000256" key="2">
    <source>
        <dbReference type="SAM" id="MobiDB-lite"/>
    </source>
</evidence>
<dbReference type="AlphaFoldDB" id="A0A2T3Z1A3"/>
<dbReference type="Proteomes" id="UP000240493">
    <property type="component" value="Unassembled WGS sequence"/>
</dbReference>
<evidence type="ECO:0000256" key="3">
    <source>
        <dbReference type="SAM" id="Phobius"/>
    </source>
</evidence>
<dbReference type="InterPro" id="IPR036779">
    <property type="entry name" value="LysM_dom_sf"/>
</dbReference>
<keyword evidence="3" id="KW-0472">Membrane</keyword>
<evidence type="ECO:0000256" key="1">
    <source>
        <dbReference type="ARBA" id="ARBA00044955"/>
    </source>
</evidence>
<sequence length="182" mass="20256">MSRFSRYDTDEERLPEGMTRVGYDADTQVYTFRDSDGSYWESAPGSQYGRLTRVGSGPADDGDDDDDDSDPFLAGQASAQKVSWRHDMMPLLNFGVLVGLSLLALFWFIGRKPPGEKLEIVTCEKSVIIKENDNCWDIGQANNISVDEILAMNEGLDCAKLTVGHTICLEREMDDSLKETVS</sequence>
<organism evidence="5 6">
    <name type="scientific">Trichoderma asperellum (strain ATCC 204424 / CBS 433.97 / NBRC 101777)</name>
    <dbReference type="NCBI Taxonomy" id="1042311"/>
    <lineage>
        <taxon>Eukaryota</taxon>
        <taxon>Fungi</taxon>
        <taxon>Dikarya</taxon>
        <taxon>Ascomycota</taxon>
        <taxon>Pezizomycotina</taxon>
        <taxon>Sordariomycetes</taxon>
        <taxon>Hypocreomycetidae</taxon>
        <taxon>Hypocreales</taxon>
        <taxon>Hypocreaceae</taxon>
        <taxon>Trichoderma</taxon>
    </lineage>
</organism>
<feature type="compositionally biased region" description="Basic and acidic residues" evidence="2">
    <location>
        <begin position="1"/>
        <end position="15"/>
    </location>
</feature>